<keyword evidence="1" id="KW-0614">Plasmid</keyword>
<name>A0ABY4HGQ0_9BACI</name>
<organism evidence="1 2">
    <name type="scientific">Halobacillus amylolyticus</name>
    <dbReference type="NCBI Taxonomy" id="2932259"/>
    <lineage>
        <taxon>Bacteria</taxon>
        <taxon>Bacillati</taxon>
        <taxon>Bacillota</taxon>
        <taxon>Bacilli</taxon>
        <taxon>Bacillales</taxon>
        <taxon>Bacillaceae</taxon>
        <taxon>Halobacillus</taxon>
    </lineage>
</organism>
<geneLocation type="plasmid" evidence="1 2">
    <name>unnamed1</name>
</geneLocation>
<gene>
    <name evidence="1" type="ORF">MUO15_21305</name>
</gene>
<dbReference type="RefSeq" id="WP_245036193.1">
    <property type="nucleotide sequence ID" value="NZ_CP095076.1"/>
</dbReference>
<reference evidence="1" key="1">
    <citation type="submission" date="2022-04" db="EMBL/GenBank/DDBJ databases">
        <title>Halobacillus sp. isolated from saltern.</title>
        <authorList>
            <person name="Won M."/>
            <person name="Lee C.-M."/>
            <person name="Woen H.-Y."/>
            <person name="Kwon S.-W."/>
        </authorList>
    </citation>
    <scope>NUCLEOTIDE SEQUENCE</scope>
    <source>
        <strain evidence="1">SSHM10-5</strain>
        <plasmid evidence="1">unnamed1</plasmid>
    </source>
</reference>
<evidence type="ECO:0000313" key="2">
    <source>
        <dbReference type="Proteomes" id="UP000830326"/>
    </source>
</evidence>
<dbReference type="EMBL" id="CP095076">
    <property type="protein sequence ID" value="UOR14096.1"/>
    <property type="molecule type" value="Genomic_DNA"/>
</dbReference>
<protein>
    <recommendedName>
        <fullName evidence="3">DUF3847 domain-containing protein</fullName>
    </recommendedName>
</protein>
<accession>A0ABY4HGQ0</accession>
<dbReference type="Proteomes" id="UP000830326">
    <property type="component" value="Plasmid unnamed1"/>
</dbReference>
<evidence type="ECO:0000313" key="1">
    <source>
        <dbReference type="EMBL" id="UOR14096.1"/>
    </source>
</evidence>
<evidence type="ECO:0008006" key="3">
    <source>
        <dbReference type="Google" id="ProtNLM"/>
    </source>
</evidence>
<sequence>MKERKRQIERFANDKERKKRANRLIQTGALAEKYFEMEHLTMEDREELFKVFANYINQNKPDKYKK</sequence>
<proteinExistence type="predicted"/>
<keyword evidence="2" id="KW-1185">Reference proteome</keyword>